<dbReference type="HOGENOM" id="CLU_197093_0_0_1"/>
<evidence type="ECO:0008006" key="4">
    <source>
        <dbReference type="Google" id="ProtNLM"/>
    </source>
</evidence>
<sequence>MNKLLSLIGFALFYALFLFSVGSNAEANGCSVYVEPYQYYGFSCLDMSINCNIPFKTFMRINNLDMKKDCGYEKVVLGKRYCCN</sequence>
<dbReference type="AlphaFoldDB" id="Q54B78"/>
<organism evidence="2 3">
    <name type="scientific">Dictyostelium discoideum</name>
    <name type="common">Social amoeba</name>
    <dbReference type="NCBI Taxonomy" id="44689"/>
    <lineage>
        <taxon>Eukaryota</taxon>
        <taxon>Amoebozoa</taxon>
        <taxon>Evosea</taxon>
        <taxon>Eumycetozoa</taxon>
        <taxon>Dictyostelia</taxon>
        <taxon>Dictyosteliales</taxon>
        <taxon>Dictyosteliaceae</taxon>
        <taxon>Dictyostelium</taxon>
    </lineage>
</organism>
<keyword evidence="1" id="KW-0732">Signal</keyword>
<evidence type="ECO:0000313" key="2">
    <source>
        <dbReference type="EMBL" id="EAL60498.1"/>
    </source>
</evidence>
<dbReference type="KEGG" id="ddi:DDB_G0293854"/>
<proteinExistence type="predicted"/>
<evidence type="ECO:0000256" key="1">
    <source>
        <dbReference type="SAM" id="SignalP"/>
    </source>
</evidence>
<dbReference type="InParanoid" id="Q54B78"/>
<accession>Q54B78</accession>
<feature type="signal peptide" evidence="1">
    <location>
        <begin position="1"/>
        <end position="27"/>
    </location>
</feature>
<gene>
    <name evidence="2" type="ORF">DDB_G0293854</name>
</gene>
<dbReference type="PaxDb" id="44689-DDB0192160"/>
<dbReference type="RefSeq" id="XP_628910.1">
    <property type="nucleotide sequence ID" value="XM_628908.1"/>
</dbReference>
<dbReference type="dictyBase" id="DDB_G0293854">
    <property type="gene designation" value="beiD"/>
</dbReference>
<reference evidence="2 3" key="1">
    <citation type="journal article" date="2005" name="Nature">
        <title>The genome of the social amoeba Dictyostelium discoideum.</title>
        <authorList>
            <consortium name="The Dictyostelium discoideum Sequencing Consortium"/>
            <person name="Eichinger L."/>
            <person name="Pachebat J.A."/>
            <person name="Glockner G."/>
            <person name="Rajandream M.A."/>
            <person name="Sucgang R."/>
            <person name="Berriman M."/>
            <person name="Song J."/>
            <person name="Olsen R."/>
            <person name="Szafranski K."/>
            <person name="Xu Q."/>
            <person name="Tunggal B."/>
            <person name="Kummerfeld S."/>
            <person name="Madera M."/>
            <person name="Konfortov B.A."/>
            <person name="Rivero F."/>
            <person name="Bankier A.T."/>
            <person name="Lehmann R."/>
            <person name="Hamlin N."/>
            <person name="Davies R."/>
            <person name="Gaudet P."/>
            <person name="Fey P."/>
            <person name="Pilcher K."/>
            <person name="Chen G."/>
            <person name="Saunders D."/>
            <person name="Sodergren E."/>
            <person name="Davis P."/>
            <person name="Kerhornou A."/>
            <person name="Nie X."/>
            <person name="Hall N."/>
            <person name="Anjard C."/>
            <person name="Hemphill L."/>
            <person name="Bason N."/>
            <person name="Farbrother P."/>
            <person name="Desany B."/>
            <person name="Just E."/>
            <person name="Morio T."/>
            <person name="Rost R."/>
            <person name="Churcher C."/>
            <person name="Cooper J."/>
            <person name="Haydock S."/>
            <person name="van Driessche N."/>
            <person name="Cronin A."/>
            <person name="Goodhead I."/>
            <person name="Muzny D."/>
            <person name="Mourier T."/>
            <person name="Pain A."/>
            <person name="Lu M."/>
            <person name="Harper D."/>
            <person name="Lindsay R."/>
            <person name="Hauser H."/>
            <person name="James K."/>
            <person name="Quiles M."/>
            <person name="Madan Babu M."/>
            <person name="Saito T."/>
            <person name="Buchrieser C."/>
            <person name="Wardroper A."/>
            <person name="Felder M."/>
            <person name="Thangavelu M."/>
            <person name="Johnson D."/>
            <person name="Knights A."/>
            <person name="Loulseged H."/>
            <person name="Mungall K."/>
            <person name="Oliver K."/>
            <person name="Price C."/>
            <person name="Quail M.A."/>
            <person name="Urushihara H."/>
            <person name="Hernandez J."/>
            <person name="Rabbinowitsch E."/>
            <person name="Steffen D."/>
            <person name="Sanders M."/>
            <person name="Ma J."/>
            <person name="Kohara Y."/>
            <person name="Sharp S."/>
            <person name="Simmonds M."/>
            <person name="Spiegler S."/>
            <person name="Tivey A."/>
            <person name="Sugano S."/>
            <person name="White B."/>
            <person name="Walker D."/>
            <person name="Woodward J."/>
            <person name="Winckler T."/>
            <person name="Tanaka Y."/>
            <person name="Shaulsky G."/>
            <person name="Schleicher M."/>
            <person name="Weinstock G."/>
            <person name="Rosenthal A."/>
            <person name="Cox E.C."/>
            <person name="Chisholm R.L."/>
            <person name="Gibbs R."/>
            <person name="Loomis W.F."/>
            <person name="Platzer M."/>
            <person name="Kay R.R."/>
            <person name="Williams J."/>
            <person name="Dear P.H."/>
            <person name="Noegel A.A."/>
            <person name="Barrell B."/>
            <person name="Kuspa A."/>
        </authorList>
    </citation>
    <scope>NUCLEOTIDE SEQUENCE [LARGE SCALE GENOMIC DNA]</scope>
    <source>
        <strain evidence="2 3">AX4</strain>
    </source>
</reference>
<dbReference type="Proteomes" id="UP000002195">
    <property type="component" value="Unassembled WGS sequence"/>
</dbReference>
<dbReference type="EMBL" id="AAFI02000223">
    <property type="protein sequence ID" value="EAL60498.1"/>
    <property type="molecule type" value="Genomic_DNA"/>
</dbReference>
<protein>
    <recommendedName>
        <fullName evidence="4">LysM domain-containing protein</fullName>
    </recommendedName>
</protein>
<dbReference type="GeneID" id="8629451"/>
<comment type="caution">
    <text evidence="2">The sequence shown here is derived from an EMBL/GenBank/DDBJ whole genome shotgun (WGS) entry which is preliminary data.</text>
</comment>
<feature type="chain" id="PRO_5004248933" description="LysM domain-containing protein" evidence="1">
    <location>
        <begin position="28"/>
        <end position="84"/>
    </location>
</feature>
<evidence type="ECO:0000313" key="3">
    <source>
        <dbReference type="Proteomes" id="UP000002195"/>
    </source>
</evidence>
<dbReference type="PhylomeDB" id="Q54B78"/>
<name>Q54B78_DICDI</name>
<dbReference type="VEuPathDB" id="AmoebaDB:DDB_G0293854"/>
<keyword evidence="3" id="KW-1185">Reference proteome</keyword>